<evidence type="ECO:0000313" key="3">
    <source>
        <dbReference type="Proteomes" id="UP001147752"/>
    </source>
</evidence>
<dbReference type="AlphaFoldDB" id="A0A9W9RKU2"/>
<dbReference type="RefSeq" id="XP_056576225.1">
    <property type="nucleotide sequence ID" value="XM_056727653.1"/>
</dbReference>
<sequence>MPTTGVDLRYKGSYGGAAAADFVRRIQDALRDLNQIAGSQLPPIMELSRFKRAIIDNPRCVAFLQNLNFKDSDTHFMQKIYVHQQACNSLEIPTSTTCSEVPSSNYAKYPHKDTSDP</sequence>
<dbReference type="OrthoDB" id="4356078at2759"/>
<dbReference type="EMBL" id="JAPZBT010000004">
    <property type="protein sequence ID" value="KAJ5360739.1"/>
    <property type="molecule type" value="Genomic_DNA"/>
</dbReference>
<feature type="region of interest" description="Disordered" evidence="1">
    <location>
        <begin position="94"/>
        <end position="117"/>
    </location>
</feature>
<accession>A0A9W9RKU2</accession>
<dbReference type="Proteomes" id="UP001147752">
    <property type="component" value="Unassembled WGS sequence"/>
</dbReference>
<dbReference type="GeneID" id="81466836"/>
<gene>
    <name evidence="2" type="ORF">N7517_009930</name>
</gene>
<evidence type="ECO:0000256" key="1">
    <source>
        <dbReference type="SAM" id="MobiDB-lite"/>
    </source>
</evidence>
<name>A0A9W9RKU2_9EURO</name>
<evidence type="ECO:0000313" key="2">
    <source>
        <dbReference type="EMBL" id="KAJ5360739.1"/>
    </source>
</evidence>
<reference evidence="2" key="1">
    <citation type="submission" date="2022-12" db="EMBL/GenBank/DDBJ databases">
        <authorList>
            <person name="Petersen C."/>
        </authorList>
    </citation>
    <scope>NUCLEOTIDE SEQUENCE</scope>
    <source>
        <strain evidence="2">IBT 3081</strain>
    </source>
</reference>
<protein>
    <submittedName>
        <fullName evidence="2">Uncharacterized protein</fullName>
    </submittedName>
</protein>
<reference evidence="2" key="2">
    <citation type="journal article" date="2023" name="IMA Fungus">
        <title>Comparative genomic study of the Penicillium genus elucidates a diverse pangenome and 15 lateral gene transfer events.</title>
        <authorList>
            <person name="Petersen C."/>
            <person name="Sorensen T."/>
            <person name="Nielsen M.R."/>
            <person name="Sondergaard T.E."/>
            <person name="Sorensen J.L."/>
            <person name="Fitzpatrick D.A."/>
            <person name="Frisvad J.C."/>
            <person name="Nielsen K.L."/>
        </authorList>
    </citation>
    <scope>NUCLEOTIDE SEQUENCE</scope>
    <source>
        <strain evidence="2">IBT 3081</strain>
    </source>
</reference>
<feature type="compositionally biased region" description="Polar residues" evidence="1">
    <location>
        <begin position="94"/>
        <end position="106"/>
    </location>
</feature>
<comment type="caution">
    <text evidence="2">The sequence shown here is derived from an EMBL/GenBank/DDBJ whole genome shotgun (WGS) entry which is preliminary data.</text>
</comment>
<proteinExistence type="predicted"/>
<keyword evidence="3" id="KW-1185">Reference proteome</keyword>
<organism evidence="2 3">
    <name type="scientific">Penicillium concentricum</name>
    <dbReference type="NCBI Taxonomy" id="293559"/>
    <lineage>
        <taxon>Eukaryota</taxon>
        <taxon>Fungi</taxon>
        <taxon>Dikarya</taxon>
        <taxon>Ascomycota</taxon>
        <taxon>Pezizomycotina</taxon>
        <taxon>Eurotiomycetes</taxon>
        <taxon>Eurotiomycetidae</taxon>
        <taxon>Eurotiales</taxon>
        <taxon>Aspergillaceae</taxon>
        <taxon>Penicillium</taxon>
    </lineage>
</organism>